<dbReference type="Gene3D" id="3.90.1510.10">
    <property type="entry name" value="Glycerate kinase, domain 2"/>
    <property type="match status" value="2"/>
</dbReference>
<dbReference type="Pfam" id="PF02595">
    <property type="entry name" value="Gly_kinase"/>
    <property type="match status" value="2"/>
</dbReference>
<dbReference type="PANTHER" id="PTHR21599">
    <property type="entry name" value="GLYCERATE KINASE"/>
    <property type="match status" value="1"/>
</dbReference>
<keyword evidence="3" id="KW-1185">Reference proteome</keyword>
<reference evidence="2 3" key="1">
    <citation type="submission" date="2017-02" db="EMBL/GenBank/DDBJ databases">
        <title>The new phylogeny of genus Mycobacterium.</title>
        <authorList>
            <person name="Tortoli E."/>
            <person name="Trovato A."/>
            <person name="Cirillo D.M."/>
        </authorList>
    </citation>
    <scope>NUCLEOTIDE SEQUENCE [LARGE SCALE GENOMIC DNA]</scope>
    <source>
        <strain evidence="2 3">DSM 45057</strain>
    </source>
</reference>
<dbReference type="PANTHER" id="PTHR21599:SF0">
    <property type="entry name" value="GLYCERATE KINASE"/>
    <property type="match status" value="1"/>
</dbReference>
<name>A0A1W9ZU04_MYCAN</name>
<evidence type="ECO:0000256" key="1">
    <source>
        <dbReference type="PIRNR" id="PIRNR006078"/>
    </source>
</evidence>
<evidence type="ECO:0000313" key="2">
    <source>
        <dbReference type="EMBL" id="ORA21264.1"/>
    </source>
</evidence>
<sequence length="380" mass="37859">MDGSLASDAADGLAPGRLQLPAMRVLVAPDCYGDSLSAVEAAAVIATGWTRSRPGDSFIVAPQSDGGPGFVEVLSNRIGGLRKLQVCGPLDKDVDAQWVFDASSGTAFLEVAQACGLSLLGGPPTPETALAAHSRGVGQLIAAALQVGAARIVVGLGGSACTDGGRGMINELGGLDVAREQLAAVDLIAASDVEYPLLGPWGAARVFARQKGADTATVAKLEVRLEAWAMELDAAAGRAVSAEPGAGAAGGIGAGLFALGGRCESGAAIIAELTHLADDLAEAELVVTGEGKFDEQSLHGKVVGEIAEAASELGIPVIVLAGQVVLDKSASRSAGIMSALSIADYAGSVGLALADAANQLMGLASEVAARLGNRGGAGYR</sequence>
<proteinExistence type="inferred from homology"/>
<organism evidence="2 3">
    <name type="scientific">Mycobacterium angelicum</name>
    <dbReference type="NCBI Taxonomy" id="470074"/>
    <lineage>
        <taxon>Bacteria</taxon>
        <taxon>Bacillati</taxon>
        <taxon>Actinomycetota</taxon>
        <taxon>Actinomycetes</taxon>
        <taxon>Mycobacteriales</taxon>
        <taxon>Mycobacteriaceae</taxon>
        <taxon>Mycobacterium</taxon>
    </lineage>
</organism>
<gene>
    <name evidence="2" type="ORF">BST12_12845</name>
</gene>
<evidence type="ECO:0000313" key="3">
    <source>
        <dbReference type="Proteomes" id="UP000192284"/>
    </source>
</evidence>
<keyword evidence="1" id="KW-0808">Transferase</keyword>
<dbReference type="InterPro" id="IPR004381">
    <property type="entry name" value="Glycerate_kinase"/>
</dbReference>
<dbReference type="EMBL" id="MVHE01000016">
    <property type="protein sequence ID" value="ORA21264.1"/>
    <property type="molecule type" value="Genomic_DNA"/>
</dbReference>
<accession>A0A1W9ZU04</accession>
<keyword evidence="1" id="KW-0418">Kinase</keyword>
<dbReference type="SUPFAM" id="SSF110738">
    <property type="entry name" value="Glycerate kinase I"/>
    <property type="match status" value="1"/>
</dbReference>
<dbReference type="GO" id="GO:0031388">
    <property type="term" value="P:organic acid phosphorylation"/>
    <property type="evidence" value="ECO:0007669"/>
    <property type="project" value="UniProtKB-UniRule"/>
</dbReference>
<dbReference type="PIRSF" id="PIRSF006078">
    <property type="entry name" value="GlxK"/>
    <property type="match status" value="1"/>
</dbReference>
<dbReference type="InterPro" id="IPR018193">
    <property type="entry name" value="Glyc_kinase_flavodox-like_fold"/>
</dbReference>
<dbReference type="AlphaFoldDB" id="A0A1W9ZU04"/>
<protein>
    <recommendedName>
        <fullName evidence="4">Glycerate kinase</fullName>
    </recommendedName>
</protein>
<dbReference type="GO" id="GO:0008887">
    <property type="term" value="F:glycerate kinase activity"/>
    <property type="evidence" value="ECO:0007669"/>
    <property type="project" value="UniProtKB-UniRule"/>
</dbReference>
<comment type="caution">
    <text evidence="2">The sequence shown here is derived from an EMBL/GenBank/DDBJ whole genome shotgun (WGS) entry which is preliminary data.</text>
</comment>
<comment type="similarity">
    <text evidence="1">Belongs to the glycerate kinase type-1 family.</text>
</comment>
<dbReference type="InterPro" id="IPR036129">
    <property type="entry name" value="Glycerate_kinase_sf"/>
</dbReference>
<dbReference type="Proteomes" id="UP000192284">
    <property type="component" value="Unassembled WGS sequence"/>
</dbReference>
<evidence type="ECO:0008006" key="4">
    <source>
        <dbReference type="Google" id="ProtNLM"/>
    </source>
</evidence>